<evidence type="ECO:0000256" key="1">
    <source>
        <dbReference type="SAM" id="MobiDB-lite"/>
    </source>
</evidence>
<reference evidence="2 3" key="1">
    <citation type="journal article" date="2019" name="Commun. Biol.">
        <title>The bagworm genome reveals a unique fibroin gene that provides high tensile strength.</title>
        <authorList>
            <person name="Kono N."/>
            <person name="Nakamura H."/>
            <person name="Ohtoshi R."/>
            <person name="Tomita M."/>
            <person name="Numata K."/>
            <person name="Arakawa K."/>
        </authorList>
    </citation>
    <scope>NUCLEOTIDE SEQUENCE [LARGE SCALE GENOMIC DNA]</scope>
</reference>
<dbReference type="Proteomes" id="UP000299102">
    <property type="component" value="Unassembled WGS sequence"/>
</dbReference>
<protein>
    <submittedName>
        <fullName evidence="2">Uncharacterized protein</fullName>
    </submittedName>
</protein>
<feature type="compositionally biased region" description="Acidic residues" evidence="1">
    <location>
        <begin position="144"/>
        <end position="154"/>
    </location>
</feature>
<organism evidence="2 3">
    <name type="scientific">Eumeta variegata</name>
    <name type="common">Bagworm moth</name>
    <name type="synonym">Eumeta japonica</name>
    <dbReference type="NCBI Taxonomy" id="151549"/>
    <lineage>
        <taxon>Eukaryota</taxon>
        <taxon>Metazoa</taxon>
        <taxon>Ecdysozoa</taxon>
        <taxon>Arthropoda</taxon>
        <taxon>Hexapoda</taxon>
        <taxon>Insecta</taxon>
        <taxon>Pterygota</taxon>
        <taxon>Neoptera</taxon>
        <taxon>Endopterygota</taxon>
        <taxon>Lepidoptera</taxon>
        <taxon>Glossata</taxon>
        <taxon>Ditrysia</taxon>
        <taxon>Tineoidea</taxon>
        <taxon>Psychidae</taxon>
        <taxon>Oiketicinae</taxon>
        <taxon>Eumeta</taxon>
    </lineage>
</organism>
<comment type="caution">
    <text evidence="2">The sequence shown here is derived from an EMBL/GenBank/DDBJ whole genome shotgun (WGS) entry which is preliminary data.</text>
</comment>
<name>A0A4C1X9W1_EUMVA</name>
<evidence type="ECO:0000313" key="2">
    <source>
        <dbReference type="EMBL" id="GBP59017.1"/>
    </source>
</evidence>
<proteinExistence type="predicted"/>
<dbReference type="EMBL" id="BGZK01000750">
    <property type="protein sequence ID" value="GBP59017.1"/>
    <property type="molecule type" value="Genomic_DNA"/>
</dbReference>
<dbReference type="AlphaFoldDB" id="A0A4C1X9W1"/>
<accession>A0A4C1X9W1</accession>
<evidence type="ECO:0000313" key="3">
    <source>
        <dbReference type="Proteomes" id="UP000299102"/>
    </source>
</evidence>
<gene>
    <name evidence="2" type="ORF">EVAR_15019_1</name>
</gene>
<keyword evidence="3" id="KW-1185">Reference proteome</keyword>
<feature type="region of interest" description="Disordered" evidence="1">
    <location>
        <begin position="142"/>
        <end position="193"/>
    </location>
</feature>
<sequence>MIIRQSDVQIRDFRSFKDSTCSAWNFSVKQNQERESAKVPELPTAQTAVRFLIRSCNCTRYSEVLEAITGFRINLSFQEATFLDPRHKDKFFSDILIIEIKEKLLTALKTEINLTTSISTEDEAITVRKEYCPSLEESIAFTLDNDDDDDDDEQPEKKYQRNSRLTELQAPVPPARPRLATRSLAGRGDAITL</sequence>